<gene>
    <name evidence="6" type="ORF">VFH_III234320</name>
</gene>
<dbReference type="SMART" id="SM00575">
    <property type="entry name" value="ZnF_PMZ"/>
    <property type="match status" value="1"/>
</dbReference>
<keyword evidence="3" id="KW-0862">Zinc</keyword>
<keyword evidence="7" id="KW-1185">Reference proteome</keyword>
<dbReference type="Proteomes" id="UP001157006">
    <property type="component" value="Chromosome 3"/>
</dbReference>
<evidence type="ECO:0000313" key="7">
    <source>
        <dbReference type="Proteomes" id="UP001157006"/>
    </source>
</evidence>
<evidence type="ECO:0000259" key="5">
    <source>
        <dbReference type="PROSITE" id="PS50966"/>
    </source>
</evidence>
<organism evidence="6 7">
    <name type="scientific">Vicia faba</name>
    <name type="common">Broad bean</name>
    <name type="synonym">Faba vulgaris</name>
    <dbReference type="NCBI Taxonomy" id="3906"/>
    <lineage>
        <taxon>Eukaryota</taxon>
        <taxon>Viridiplantae</taxon>
        <taxon>Streptophyta</taxon>
        <taxon>Embryophyta</taxon>
        <taxon>Tracheophyta</taxon>
        <taxon>Spermatophyta</taxon>
        <taxon>Magnoliopsida</taxon>
        <taxon>eudicotyledons</taxon>
        <taxon>Gunneridae</taxon>
        <taxon>Pentapetalae</taxon>
        <taxon>rosids</taxon>
        <taxon>fabids</taxon>
        <taxon>Fabales</taxon>
        <taxon>Fabaceae</taxon>
        <taxon>Papilionoideae</taxon>
        <taxon>50 kb inversion clade</taxon>
        <taxon>NPAAA clade</taxon>
        <taxon>Hologalegina</taxon>
        <taxon>IRL clade</taxon>
        <taxon>Fabeae</taxon>
        <taxon>Vicia</taxon>
    </lineage>
</organism>
<sequence>MGTLWGKRGKDWTKNLSSGKEFTDNCMKGIAEEVEKFHSYNVLAFDRESHYFVVQETVNNRNCRPLTHFNVNLQTRTCDCGRFQTFHLPCSHAIAACSHINHDYTTVIPDLYRVINVFKIYIQSFLGVPQEDNWPSYLGDTLMHDERMRQNKKGRTNSTRIRTEIDTV</sequence>
<dbReference type="AlphaFoldDB" id="A0AAV1A9B0"/>
<keyword evidence="1" id="KW-0479">Metal-binding</keyword>
<dbReference type="Pfam" id="PF04434">
    <property type="entry name" value="SWIM"/>
    <property type="match status" value="1"/>
</dbReference>
<name>A0AAV1A9B0_VICFA</name>
<dbReference type="InterPro" id="IPR006564">
    <property type="entry name" value="Znf_PMZ"/>
</dbReference>
<evidence type="ECO:0000256" key="3">
    <source>
        <dbReference type="ARBA" id="ARBA00022833"/>
    </source>
</evidence>
<evidence type="ECO:0000256" key="4">
    <source>
        <dbReference type="PROSITE-ProRule" id="PRU00325"/>
    </source>
</evidence>
<evidence type="ECO:0000256" key="2">
    <source>
        <dbReference type="ARBA" id="ARBA00022771"/>
    </source>
</evidence>
<accession>A0AAV1A9B0</accession>
<feature type="domain" description="SWIM-type" evidence="5">
    <location>
        <begin position="69"/>
        <end position="101"/>
    </location>
</feature>
<keyword evidence="2 4" id="KW-0863">Zinc-finger</keyword>
<proteinExistence type="predicted"/>
<evidence type="ECO:0000256" key="1">
    <source>
        <dbReference type="ARBA" id="ARBA00022723"/>
    </source>
</evidence>
<reference evidence="6 7" key="1">
    <citation type="submission" date="2023-01" db="EMBL/GenBank/DDBJ databases">
        <authorList>
            <person name="Kreplak J."/>
        </authorList>
    </citation>
    <scope>NUCLEOTIDE SEQUENCE [LARGE SCALE GENOMIC DNA]</scope>
</reference>
<protein>
    <recommendedName>
        <fullName evidence="5">SWIM-type domain-containing protein</fullName>
    </recommendedName>
</protein>
<dbReference type="InterPro" id="IPR007527">
    <property type="entry name" value="Znf_SWIM"/>
</dbReference>
<evidence type="ECO:0000313" key="6">
    <source>
        <dbReference type="EMBL" id="CAI8606531.1"/>
    </source>
</evidence>
<dbReference type="PROSITE" id="PS50966">
    <property type="entry name" value="ZF_SWIM"/>
    <property type="match status" value="1"/>
</dbReference>
<dbReference type="EMBL" id="OX451738">
    <property type="protein sequence ID" value="CAI8606531.1"/>
    <property type="molecule type" value="Genomic_DNA"/>
</dbReference>
<dbReference type="GO" id="GO:0008270">
    <property type="term" value="F:zinc ion binding"/>
    <property type="evidence" value="ECO:0007669"/>
    <property type="project" value="UniProtKB-KW"/>
</dbReference>